<dbReference type="RefSeq" id="WP_098736737.1">
    <property type="nucleotide sequence ID" value="NZ_PDKW01000040.1"/>
</dbReference>
<reference evidence="3" key="1">
    <citation type="submission" date="2017-10" db="EMBL/GenBank/DDBJ databases">
        <authorList>
            <person name="Kravchenko I.K."/>
            <person name="Grouzdev D.S."/>
        </authorList>
    </citation>
    <scope>NUCLEOTIDE SEQUENCE [LARGE SCALE GENOMIC DNA]</scope>
    <source>
        <strain evidence="3">B2</strain>
    </source>
</reference>
<protein>
    <recommendedName>
        <fullName evidence="1">DUF6603 domain-containing protein</fullName>
    </recommendedName>
</protein>
<evidence type="ECO:0000259" key="1">
    <source>
        <dbReference type="Pfam" id="PF20248"/>
    </source>
</evidence>
<sequence length="3256" mass="330210">MTTEPETTGTARTGIVPARSTALRGAAAADLLAENPLAVDLTSASSPILIEAAGVEAPAIQLAVACGLLLPVDGQEGVYQLNPDWFTDPVGKTGQGMSENAVTLALVIAQLIGQASGSSLGIPVREPGALGTWYPINKPGTDTPSGLYLATQPVSSDSNGSGEPLTVFGLGVMYTTTVTLGTDEKAELDLVADGPSSIDLKVWGMVPVALLGNGGVEVVVGQAGHPFTMGFEVTGGDGPLIDAAGFSFTGVRLTVDLSPATDPAVNVSLVITQLTLPTAPGARDFTLADLQAISGAEILATAAALAVTALGKLVGDQPSLSYLLPALGLGASVPGVDGVLLPILRWDSFIALAVSGGDVARPFVDWFTALATDGPTLSAWMKAVGGAVGGLTGTDATVSGSGTRDDPFAVPVLSVSSVGTLRLTAGTGTDTAGLRHFYPGLAFASTALVLGSSSAAVTGSAGLEILDFTLATGGGVQGVAPGRFKAGILLANKDITQPLYSGTILGGTYSFGALAGGMSVIVADGGATVQPAFSLLSVTTPTGSYPTIDLTQPGDLVAAAEAELNAAIGDAFNALFGLGTDSEVGPSLAALLGVAPPPGATAWPSSLTPPFSLSGLPNSIQFPVEALSRYWAALIRGDVEVDGQPPFSFMVDALGTVLRQVGGGSGGVTGSGTNSDPWSMTLGPAGSPAALVAYIADTQTSNGAAKRLVLGLGVGATLPIAGNTLDLAFRIEALGLDAGAAAGQGIRSAQILPGIGVYGALPSGVSTPAVAGASLQIDKGGLSLYWSPYDGWHWSMSVAAPTLVVDGVPEPVGTDMNYSDATGLSQLVTDQAATFGAILTGVLGVALYRAQRRGGLALDGWLGLLPNLGPFMPQGIDWPDGMPVLAPTSFTDPIGQVRAQLKAVLSTPDRAAAVLGLLGWAIDGTAETAAPVAGTGTQLDPYRVPLDVPWNLQGTLWQDSGQTMAVPGLSTLLSYTAGDVTAVTSVRLDPMGISWSTGLPVAASGVPGLSVQAVLSGTGGTLVTVDGVAVESVTLGVVLTMDLSGGTAGFAATPVLAAKQTDGTVIVLDGTLDPSANSALLSIVNAAIGVAAAAFKGDETFQLVYGILADLGLAVPAASADGPYGIDPGGFTALVSSPLGFLTDRLMAALADATVQPLLFQAIDATLGFSLPEMPEPLLAMLAGLGLVADADHGYAANAEAILAVARAPATELSQRLTALLSDPDARSSVIAAMTHGSQSFTVGPCTLTTANGRIMTLTLPRGGFTVGSFLDPSMTVRVDLQTGTITATLDCFLPDAGFSVLSTLTYTVGGSAPTVTVSLVWGDGSVPQPTPLVIWPFDQSAFIDQLAAVGPAYVLATFVAEAVDDMLLAKYPLARSLFQAFGLADPDPDTGVWQMKSALGLFEKPVDWLLSDAVVGQDGLLNIAQIQKVLGSLPSGTAGGLTLAQAPGGVLLSGLPYGLQVTVTADPATGLFTVAPALSEAMPLLAGAELESMGFGLSLTANYQPGLSGSGRLTAAIPGLDQPLFLQGGYDKGFTLTVGEEGDGKPVLDLVPFGGWQTFVLQVAAEVAQTLLQTLTQQLLDQLAAEGDTTLTQFVTALRSTAASLDINALVQSLIAAQPDAAALEAAALAWLRERLQPEQAAATASAVASLLQLALSGVTSDGGLLVYAPSKSVPVTVMAGVRTVGAETLAGIWATLSVTAADSVVVALTPTGVGVPLTGTPEARVQFGLSAQAIIALNQGPGLTVSYDSAGGGVAAAVDPLMTAGASSSLNAELLPLPFGVATGDGYAGRLEAALAVWLEGVMVQALPRYVSVVVLNTQTVVSWLNAPLFTGSTLTAGQVLTASQLLVTEDGAYALNDLASLQSLGVEGFLAGFLKALTQTQIQVLSFPDGGGIWLEPGPDGSYGVRFAATGLSLKQVPYLVFQLGATDTEWIALTGADPSQYQPGVAAYLPVDGLIPDFTAVKLRLINIGVDFQGKAGTPLVDFSRFQLAKIKPRGLLTFDFAQSDPITAYGGGVDVEDIAISLAPDTLTPGANTNPVAQNLLGSGDTASAGNPAANPGFSMRAGWMSGEDLGVELYDSNGGSQTRIWLPVQRSFGPVHANKVGIGWDNPTKIGSVLFDGGLTLAGLDVELIDLSVSVNVTQITDYSQYSLDLAGLSVSFSGGSVSVSGGLLKQNDPLRYDGQLLVKAGSFSLYAVGSFALIPVDPDRPDGDKAVSFFVFLNLNAPLGGVPAFFVNGVAGGFSVNRNIIVPDAGNIMSFPLIQGAISQATFGSDPTPASALAVLSQDVYPQIGSYWVAAGLKFSSFQILDVFAMLLVKFGREFEIDVIGVATATLPPQVQPSAALAYIELALVASFKPDEGEISVTAQLTPSSFLLAKDCKLTGGFAAKFWFGSNPYAGDFVITLGGYNPSFQPPDHYPNVPRLGFDWPVLSSSAMTVGVSGGTYFALTPSMIMAGGYLKALFKAGPLKAWFNAGADFLIAWQPFYYYAGVQVSVGVSFGFEVAGVKVTLTAELGAGLELWGPPTAGKVKVSWYVISFTIPFGDQGQDLSSTQPLSWEEFEARMLPQPDSQTAPLANARTASMMLAAAEGEGTSSGNTDGADATQVVVNIQVSSGLLSEAGEFGPTVQSAPFAIDLRSVMPASTVTVAESSYQASSPSLGIPPMDLPDIATGMAVTLESQDDQGVWTTLSIDRPGLTPATLSGGAAAAMWSTQAFDPVGKPSSDFIAGAAFGMTLAATGDHVVDTLAPMDLLTSFGYEQADPLPLPFAVTPVYTAPAALSQDGRFAVLMGSIMAPTPSTLRGQVMQALEDAQVAVIVDQNLSVMASFADQIFQAAPSLAELGFDLATSGPQALAAPQPKRAAKAVAVEAPLAPRLLGSSQAYALPAAAPRRIQSASAAAVGAAGGSARKGSVLLPAPRVTMRWADADVRPTRGGARTLAGTGTAPSAIEAGLSLQPGSVAVFDAGRGAGAPMLELTGGTPVMVHAFDKAGRILSSRLVSPAGSTAEPLPADTAQVTLVGVDSAGTAAVAGWNRHSTLVQADRYTLLGSGCTVRPQAGPRPQRGQRDAAPIAARGPVEGAAMLTRNRVQTGVGSTAPGWVETVFGHTVGTVAVVLDRRADADAVTVKIAATGSPWTVGYGVAATPVARIAAGDGTILLYDAAALAATGTAEVAGDGERHAVLVRGVEGLAGVYGLAGTPAEVEAGWDGLSLPALGRSVAPRPGLGQGLGQGMGRVASAKAGGPTLLRFVRSNAA</sequence>
<dbReference type="Pfam" id="PF20248">
    <property type="entry name" value="DUF6603"/>
    <property type="match status" value="1"/>
</dbReference>
<evidence type="ECO:0000313" key="3">
    <source>
        <dbReference type="Proteomes" id="UP000225379"/>
    </source>
</evidence>
<evidence type="ECO:0000313" key="2">
    <source>
        <dbReference type="EMBL" id="PGH57285.1"/>
    </source>
</evidence>
<keyword evidence="3" id="KW-1185">Reference proteome</keyword>
<organism evidence="2 3">
    <name type="scientific">Azospirillum palustre</name>
    <dbReference type="NCBI Taxonomy" id="2044885"/>
    <lineage>
        <taxon>Bacteria</taxon>
        <taxon>Pseudomonadati</taxon>
        <taxon>Pseudomonadota</taxon>
        <taxon>Alphaproteobacteria</taxon>
        <taxon>Rhodospirillales</taxon>
        <taxon>Azospirillaceae</taxon>
        <taxon>Azospirillum</taxon>
    </lineage>
</organism>
<dbReference type="Proteomes" id="UP000225379">
    <property type="component" value="Unassembled WGS sequence"/>
</dbReference>
<accession>A0A2B8BHC1</accession>
<gene>
    <name evidence="2" type="ORF">CRT60_12570</name>
</gene>
<dbReference type="InterPro" id="IPR046538">
    <property type="entry name" value="DUF6603"/>
</dbReference>
<proteinExistence type="predicted"/>
<name>A0A2B8BHC1_9PROT</name>
<comment type="caution">
    <text evidence="2">The sequence shown here is derived from an EMBL/GenBank/DDBJ whole genome shotgun (WGS) entry which is preliminary data.</text>
</comment>
<feature type="domain" description="DUF6603" evidence="1">
    <location>
        <begin position="2094"/>
        <end position="2583"/>
    </location>
</feature>
<dbReference type="EMBL" id="PDKW01000040">
    <property type="protein sequence ID" value="PGH57285.1"/>
    <property type="molecule type" value="Genomic_DNA"/>
</dbReference>
<dbReference type="OrthoDB" id="535891at2"/>